<dbReference type="HOGENOM" id="CLU_860334_0_0_6"/>
<accession>A0A0C5W2B9</accession>
<proteinExistence type="predicted"/>
<gene>
    <name evidence="1" type="ORF">YC6258_04782</name>
</gene>
<dbReference type="EMBL" id="CP007142">
    <property type="protein sequence ID" value="AJQ96814.1"/>
    <property type="molecule type" value="Genomic_DNA"/>
</dbReference>
<protein>
    <recommendedName>
        <fullName evidence="3">VWFA domain-containing protein</fullName>
    </recommendedName>
</protein>
<keyword evidence="2" id="KW-1185">Reference proteome</keyword>
<dbReference type="STRING" id="1445510.YC6258_04782"/>
<evidence type="ECO:0000313" key="1">
    <source>
        <dbReference type="EMBL" id="AJQ96814.1"/>
    </source>
</evidence>
<dbReference type="RefSeq" id="WP_044618732.1">
    <property type="nucleotide sequence ID" value="NZ_CP007142.1"/>
</dbReference>
<dbReference type="Gene3D" id="3.40.50.410">
    <property type="entry name" value="von Willebrand factor, type A domain"/>
    <property type="match status" value="1"/>
</dbReference>
<dbReference type="AlphaFoldDB" id="A0A0C5W2B9"/>
<dbReference type="OrthoDB" id="5739967at2"/>
<evidence type="ECO:0008006" key="3">
    <source>
        <dbReference type="Google" id="ProtNLM"/>
    </source>
</evidence>
<dbReference type="InterPro" id="IPR036465">
    <property type="entry name" value="vWFA_dom_sf"/>
</dbReference>
<reference evidence="1 2" key="1">
    <citation type="submission" date="2014-01" db="EMBL/GenBank/DDBJ databases">
        <title>Full genme sequencing of cellulolytic bacterium Gynuella sunshinyii YC6258T gen. nov., sp. nov.</title>
        <authorList>
            <person name="Khan H."/>
            <person name="Chung E.J."/>
            <person name="Chung Y.R."/>
        </authorList>
    </citation>
    <scope>NUCLEOTIDE SEQUENCE [LARGE SCALE GENOMIC DNA]</scope>
    <source>
        <strain evidence="1 2">YC6258</strain>
    </source>
</reference>
<evidence type="ECO:0000313" key="2">
    <source>
        <dbReference type="Proteomes" id="UP000032266"/>
    </source>
</evidence>
<dbReference type="Proteomes" id="UP000032266">
    <property type="component" value="Chromosome"/>
</dbReference>
<sequence length="332" mass="35443">MNMLSNIKKNLQQIFIAALFSLLAVFGRTAPDVILVLDVTGSTGALLPNWQAKIVTDFIMPFNLATSGTRFALVSHRDFPYSPYGGSSDYGYRVETPLDTDTTNLITALNALSSSGGGDAPESQLEALRQAISGSGLDLNGDGDYLDKGDIKPKLLGINPSTPQVLIFHFTYPLSFHNYPAIEANYPFSGVVNHPADVNAVKSAIDAICPVTTVDVYDAGGFKRVQAGCMLYTLIPTALKMLNSDGTLYKSESLIDQQTGKLLNLKPYALATNPAEELAEYTGGAVLSVGSSLEGLAEVVEAVVEDTRICSEGRVPVELPTGIYCIEAFSSK</sequence>
<dbReference type="KEGG" id="gsn:YC6258_04782"/>
<dbReference type="SUPFAM" id="SSF53300">
    <property type="entry name" value="vWA-like"/>
    <property type="match status" value="1"/>
</dbReference>
<name>A0A0C5W2B9_9GAMM</name>
<organism evidence="1 2">
    <name type="scientific">Gynuella sunshinyii YC6258</name>
    <dbReference type="NCBI Taxonomy" id="1445510"/>
    <lineage>
        <taxon>Bacteria</taxon>
        <taxon>Pseudomonadati</taxon>
        <taxon>Pseudomonadota</taxon>
        <taxon>Gammaproteobacteria</taxon>
        <taxon>Oceanospirillales</taxon>
        <taxon>Saccharospirillaceae</taxon>
        <taxon>Gynuella</taxon>
    </lineage>
</organism>